<keyword evidence="5 6" id="KW-0472">Membrane</keyword>
<dbReference type="InterPro" id="IPR020846">
    <property type="entry name" value="MFS_dom"/>
</dbReference>
<feature type="transmembrane region" description="Helical" evidence="6">
    <location>
        <begin position="143"/>
        <end position="165"/>
    </location>
</feature>
<comment type="caution">
    <text evidence="8">The sequence shown here is derived from an EMBL/GenBank/DDBJ whole genome shotgun (WGS) entry which is preliminary data.</text>
</comment>
<evidence type="ECO:0000313" key="8">
    <source>
        <dbReference type="EMBL" id="MBE2888898.1"/>
    </source>
</evidence>
<organism evidence="8 9">
    <name type="scientific">Geobacter anodireducens</name>
    <dbReference type="NCBI Taxonomy" id="1340425"/>
    <lineage>
        <taxon>Bacteria</taxon>
        <taxon>Pseudomonadati</taxon>
        <taxon>Thermodesulfobacteriota</taxon>
        <taxon>Desulfuromonadia</taxon>
        <taxon>Geobacterales</taxon>
        <taxon>Geobacteraceae</taxon>
        <taxon>Geobacter</taxon>
    </lineage>
</organism>
<name>A0ABR9NXC3_9BACT</name>
<feature type="transmembrane region" description="Helical" evidence="6">
    <location>
        <begin position="171"/>
        <end position="191"/>
    </location>
</feature>
<feature type="transmembrane region" description="Helical" evidence="6">
    <location>
        <begin position="311"/>
        <end position="331"/>
    </location>
</feature>
<evidence type="ECO:0000256" key="6">
    <source>
        <dbReference type="SAM" id="Phobius"/>
    </source>
</evidence>
<gene>
    <name evidence="8" type="ORF">IIE05_13085</name>
</gene>
<evidence type="ECO:0000256" key="1">
    <source>
        <dbReference type="ARBA" id="ARBA00004651"/>
    </source>
</evidence>
<dbReference type="PANTHER" id="PTHR43124">
    <property type="entry name" value="PURINE EFFLUX PUMP PBUE"/>
    <property type="match status" value="1"/>
</dbReference>
<evidence type="ECO:0000313" key="9">
    <source>
        <dbReference type="Proteomes" id="UP000618926"/>
    </source>
</evidence>
<keyword evidence="3 6" id="KW-0812">Transmembrane</keyword>
<feature type="transmembrane region" description="Helical" evidence="6">
    <location>
        <begin position="58"/>
        <end position="78"/>
    </location>
</feature>
<dbReference type="PANTHER" id="PTHR43124:SF5">
    <property type="entry name" value="PURINE RIBONUCLEOSIDE EFFLUX PUMP NEPI"/>
    <property type="match status" value="1"/>
</dbReference>
<keyword evidence="2" id="KW-1003">Cell membrane</keyword>
<dbReference type="InterPro" id="IPR036259">
    <property type="entry name" value="MFS_trans_sf"/>
</dbReference>
<evidence type="ECO:0000256" key="2">
    <source>
        <dbReference type="ARBA" id="ARBA00022475"/>
    </source>
</evidence>
<dbReference type="Pfam" id="PF07690">
    <property type="entry name" value="MFS_1"/>
    <property type="match status" value="1"/>
</dbReference>
<feature type="transmembrane region" description="Helical" evidence="6">
    <location>
        <begin position="85"/>
        <end position="104"/>
    </location>
</feature>
<feature type="transmembrane region" description="Helical" evidence="6">
    <location>
        <begin position="282"/>
        <end position="305"/>
    </location>
</feature>
<feature type="transmembrane region" description="Helical" evidence="6">
    <location>
        <begin position="343"/>
        <end position="363"/>
    </location>
</feature>
<dbReference type="EMBL" id="JADBFD010000018">
    <property type="protein sequence ID" value="MBE2888898.1"/>
    <property type="molecule type" value="Genomic_DNA"/>
</dbReference>
<dbReference type="PROSITE" id="PS50850">
    <property type="entry name" value="MFS"/>
    <property type="match status" value="1"/>
</dbReference>
<keyword evidence="9" id="KW-1185">Reference proteome</keyword>
<feature type="transmembrane region" description="Helical" evidence="6">
    <location>
        <begin position="220"/>
        <end position="241"/>
    </location>
</feature>
<evidence type="ECO:0000259" key="7">
    <source>
        <dbReference type="PROSITE" id="PS50850"/>
    </source>
</evidence>
<dbReference type="RefSeq" id="WP_192905744.1">
    <property type="nucleotide sequence ID" value="NZ_JADBFD010000018.1"/>
</dbReference>
<feature type="transmembrane region" description="Helical" evidence="6">
    <location>
        <begin position="256"/>
        <end position="275"/>
    </location>
</feature>
<proteinExistence type="predicted"/>
<dbReference type="InterPro" id="IPR050189">
    <property type="entry name" value="MFS_Efflux_Transporters"/>
</dbReference>
<feature type="domain" description="Major facilitator superfamily (MFS) profile" evidence="7">
    <location>
        <begin position="19"/>
        <end position="401"/>
    </location>
</feature>
<dbReference type="CDD" id="cd17324">
    <property type="entry name" value="MFS_NepI_like"/>
    <property type="match status" value="1"/>
</dbReference>
<feature type="transmembrane region" description="Helical" evidence="6">
    <location>
        <begin position="110"/>
        <end position="131"/>
    </location>
</feature>
<sequence>MNAITENEIAFDANPVWSAVWAMSLCAMVLIASEFLPVSLLTPIASDLHITEGHAGQTISISGLFALVTSLSLTSVIGRIDRRRILLFFTAIMGISGLMVAFAPNAVVLMIGRALIGVCIGGFWSISAATLMRLVPEEALPKALAILNGGNALSTTVAAPLGSFLGGLIGWRGAFLFVVPLIVIAFAWQWLSLPSLPAMKNHGSRAAGGNVLRLLGQRRIVLGTFSVMLFFAGQFALFTYMRPFLESVTGVNVKELSILLLGLGLFGLVGTFAIGNMLKKRLYSILIITPIFMSLIGVALILFGYSLPVTALMLCAWGFFATSAPVAWWTWMSRALPNEAEAGGGLMVAAIQLAITFGSSVGGLCYDTYGYQITFIASIILLASSSAMACVTWVHASKQEFTQSKELKK</sequence>
<dbReference type="Proteomes" id="UP000618926">
    <property type="component" value="Unassembled WGS sequence"/>
</dbReference>
<dbReference type="InterPro" id="IPR011701">
    <property type="entry name" value="MFS"/>
</dbReference>
<dbReference type="Gene3D" id="1.20.1250.20">
    <property type="entry name" value="MFS general substrate transporter like domains"/>
    <property type="match status" value="1"/>
</dbReference>
<feature type="transmembrane region" description="Helical" evidence="6">
    <location>
        <begin position="16"/>
        <end position="38"/>
    </location>
</feature>
<comment type="subcellular location">
    <subcellularLocation>
        <location evidence="1">Cell membrane</location>
        <topology evidence="1">Multi-pass membrane protein</topology>
    </subcellularLocation>
</comment>
<reference evidence="8 9" key="1">
    <citation type="submission" date="2020-10" db="EMBL/GenBank/DDBJ databases">
        <title>Investigation of anaerobic biodegradation of phenanthrene by a sulfate-dependent Geobacter anodireducens strain PheS2.</title>
        <authorList>
            <person name="Zhang Z."/>
        </authorList>
    </citation>
    <scope>NUCLEOTIDE SEQUENCE [LARGE SCALE GENOMIC DNA]</scope>
    <source>
        <strain evidence="8 9">PheS2</strain>
    </source>
</reference>
<evidence type="ECO:0000256" key="5">
    <source>
        <dbReference type="ARBA" id="ARBA00023136"/>
    </source>
</evidence>
<accession>A0ABR9NXC3</accession>
<protein>
    <submittedName>
        <fullName evidence="8">MFS transporter</fullName>
    </submittedName>
</protein>
<feature type="transmembrane region" description="Helical" evidence="6">
    <location>
        <begin position="369"/>
        <end position="394"/>
    </location>
</feature>
<evidence type="ECO:0000256" key="4">
    <source>
        <dbReference type="ARBA" id="ARBA00022989"/>
    </source>
</evidence>
<dbReference type="SUPFAM" id="SSF103473">
    <property type="entry name" value="MFS general substrate transporter"/>
    <property type="match status" value="1"/>
</dbReference>
<evidence type="ECO:0000256" key="3">
    <source>
        <dbReference type="ARBA" id="ARBA00022692"/>
    </source>
</evidence>
<keyword evidence="4 6" id="KW-1133">Transmembrane helix</keyword>